<reference evidence="2" key="1">
    <citation type="submission" date="2020-08" db="EMBL/GenBank/DDBJ databases">
        <title>Mitochondrial genome sequences of powdery mildew pathogens.</title>
        <authorList>
            <person name="Zaccaron A."/>
            <person name="Stergiopoulos I."/>
        </authorList>
    </citation>
    <scope>NUCLEOTIDE SEQUENCE</scope>
    <source>
        <strain evidence="2">C</strain>
    </source>
</reference>
<geneLocation type="mitochondrion" evidence="2"/>
<name>A0A7U1BEY3_UNCNE</name>
<dbReference type="Pfam" id="PF00078">
    <property type="entry name" value="RVT_1"/>
    <property type="match status" value="1"/>
</dbReference>
<keyword evidence="2" id="KW-0808">Transferase</keyword>
<dbReference type="PROSITE" id="PS50878">
    <property type="entry name" value="RT_POL"/>
    <property type="match status" value="1"/>
</dbReference>
<dbReference type="Pfam" id="PF01348">
    <property type="entry name" value="Intron_maturas2"/>
    <property type="match status" value="1"/>
</dbReference>
<dbReference type="GO" id="GO:0003964">
    <property type="term" value="F:RNA-directed DNA polymerase activity"/>
    <property type="evidence" value="ECO:0007669"/>
    <property type="project" value="UniProtKB-KW"/>
</dbReference>
<sequence>MSCDFVTSVPLNADRSSGLGKGESPLLNLAFLQEAGTSSKPISTKVSARSFSYDETHTSRTTMTTVLKLWGSVFGNRWIILLEDSSAWSSMKGKNTDYSTRISKVMGVASKGDLRTLRLNTGLPKGSNTYRQRNIYSTHLGQVSPRYDLGNAKWRGRGVASLLFKRNYVSGGDRGEKPHVSLKLNKLAERSNSAPNQIIDRELYSLVSSVDMLIYAYENIKSKPGNMTQGTTPETFDGISISKEKLDNISKLLQNEKFTFCSRSIEIAKASGGSRPLSIASPMDKIVQEAIRLVLEAIYEPLFADCSHGFRPNRSCHTALKKVSQEFQPAQWVIEGDLGKFFDTISHHKLLQIIENKIKDRRFTKLIRKAMKAGYLTFAREKINIVVSHQVSIVSPILANIFLHQLDLFVLSLKESFELAIQGKRAHRKSADTMNIIFLRKEENLNQMRKLIAERSMEPSNDLGSIDLKRLVYVRYADDWIIGIKGSRQEAVSVLDKVKEFCTSIDLTLSDKTKLTSLSRDTVTFLGTEISRANHVRFSRLGAVRRLKRNKLGLRFEAPLGRIRNILASGSFISKGISAPKFLWLHLEHDQIILLYNGVMRGILNYYSFCHNYGRLASYIEFILKQSCAKLLATKFKLGTMAQTYKKYGSQLTGPKGKSLLATKWHKNS</sequence>
<dbReference type="GeneID" id="65320096"/>
<keyword evidence="2" id="KW-0548">Nucleotidyltransferase</keyword>
<dbReference type="SUPFAM" id="SSF56672">
    <property type="entry name" value="DNA/RNA polymerases"/>
    <property type="match status" value="1"/>
</dbReference>
<feature type="domain" description="Reverse transcriptase" evidence="1">
    <location>
        <begin position="248"/>
        <end position="530"/>
    </location>
</feature>
<keyword evidence="2" id="KW-0695">RNA-directed DNA polymerase</keyword>
<organism evidence="2">
    <name type="scientific">Uncinula necator</name>
    <name type="common">Grape powdery mildew</name>
    <dbReference type="NCBI Taxonomy" id="52586"/>
    <lineage>
        <taxon>Eukaryota</taxon>
        <taxon>Fungi</taxon>
        <taxon>Dikarya</taxon>
        <taxon>Ascomycota</taxon>
        <taxon>Pezizomycotina</taxon>
        <taxon>Leotiomycetes</taxon>
        <taxon>Erysiphales</taxon>
        <taxon>Erysiphaceae</taxon>
        <taxon>Erysiphe</taxon>
    </lineage>
</organism>
<dbReference type="GO" id="GO:0006397">
    <property type="term" value="P:mRNA processing"/>
    <property type="evidence" value="ECO:0007669"/>
    <property type="project" value="InterPro"/>
</dbReference>
<dbReference type="CDD" id="cd01651">
    <property type="entry name" value="RT_G2_intron"/>
    <property type="match status" value="1"/>
</dbReference>
<evidence type="ECO:0000313" key="2">
    <source>
        <dbReference type="EMBL" id="QQY98165.1"/>
    </source>
</evidence>
<dbReference type="PANTHER" id="PTHR34047:SF8">
    <property type="entry name" value="PROTEIN YKFC"/>
    <property type="match status" value="1"/>
</dbReference>
<dbReference type="InterPro" id="IPR051083">
    <property type="entry name" value="GrpII_Intron_Splice-Mob/Def"/>
</dbReference>
<accession>A0A7U1BEY3</accession>
<dbReference type="RefSeq" id="YP_010119161.1">
    <property type="nucleotide sequence ID" value="NC_056146.1"/>
</dbReference>
<gene>
    <name evidence="2" type="primary">cob-i2</name>
</gene>
<dbReference type="AlphaFoldDB" id="A0A7U1BEY3"/>
<dbReference type="PANTHER" id="PTHR34047">
    <property type="entry name" value="NUCLEAR INTRON MATURASE 1, MITOCHONDRIAL-RELATED"/>
    <property type="match status" value="1"/>
</dbReference>
<dbReference type="GO" id="GO:0005739">
    <property type="term" value="C:mitochondrion"/>
    <property type="evidence" value="ECO:0007669"/>
    <property type="project" value="UniProtKB-ARBA"/>
</dbReference>
<dbReference type="InterPro" id="IPR000477">
    <property type="entry name" value="RT_dom"/>
</dbReference>
<keyword evidence="2" id="KW-0496">Mitochondrion</keyword>
<dbReference type="InterPro" id="IPR024937">
    <property type="entry name" value="Domain_X"/>
</dbReference>
<evidence type="ECO:0000259" key="1">
    <source>
        <dbReference type="PROSITE" id="PS50878"/>
    </source>
</evidence>
<proteinExistence type="predicted"/>
<dbReference type="InterPro" id="IPR043502">
    <property type="entry name" value="DNA/RNA_pol_sf"/>
</dbReference>
<protein>
    <submittedName>
        <fullName evidence="2">Reverse transcriptase domain-containing protein</fullName>
    </submittedName>
</protein>
<dbReference type="EMBL" id="MT880588">
    <property type="protein sequence ID" value="QQY98165.1"/>
    <property type="molecule type" value="Genomic_DNA"/>
</dbReference>